<dbReference type="Pfam" id="PF00535">
    <property type="entry name" value="Glycos_transf_2"/>
    <property type="match status" value="1"/>
</dbReference>
<dbReference type="InterPro" id="IPR050834">
    <property type="entry name" value="Glycosyltransf_2"/>
</dbReference>
<dbReference type="AlphaFoldDB" id="A0A1F7UZH5"/>
<proteinExistence type="predicted"/>
<gene>
    <name evidence="2" type="ORF">A2936_01540</name>
</gene>
<reference evidence="2 3" key="1">
    <citation type="journal article" date="2016" name="Nat. Commun.">
        <title>Thousands of microbial genomes shed light on interconnected biogeochemical processes in an aquifer system.</title>
        <authorList>
            <person name="Anantharaman K."/>
            <person name="Brown C.T."/>
            <person name="Hug L.A."/>
            <person name="Sharon I."/>
            <person name="Castelle C.J."/>
            <person name="Probst A.J."/>
            <person name="Thomas B.C."/>
            <person name="Singh A."/>
            <person name="Wilkins M.J."/>
            <person name="Karaoz U."/>
            <person name="Brodie E.L."/>
            <person name="Williams K.H."/>
            <person name="Hubbard S.S."/>
            <person name="Banfield J.F."/>
        </authorList>
    </citation>
    <scope>NUCLEOTIDE SEQUENCE [LARGE SCALE GENOMIC DNA]</scope>
</reference>
<dbReference type="Proteomes" id="UP000176846">
    <property type="component" value="Unassembled WGS sequence"/>
</dbReference>
<dbReference type="Gene3D" id="3.90.550.10">
    <property type="entry name" value="Spore Coat Polysaccharide Biosynthesis Protein SpsA, Chain A"/>
    <property type="match status" value="1"/>
</dbReference>
<protein>
    <recommendedName>
        <fullName evidence="1">Glycosyltransferase 2-like domain-containing protein</fullName>
    </recommendedName>
</protein>
<name>A0A1F7UZH5_9BACT</name>
<sequence>MISVIIPCYNHGTALPACLDSLREQSIDDFEVIIVDDGSSDDTPSIVKKYIDTYINDLQIKYLKIDHRGAPTARNYGAQEARGEYLLFADADLIFHKDALRKLLSALQRNPNASYAYSSFRFGWKKFNSQPFNAAALRKDNYIHTSALIRREHFLGFDKNLKRFQDWDLWLTMLKNGFTGIFVPEVLFRARITRVGISAWRPRLWYVFWSFPYQWVGLAPRLFIQYILAKKMVQQKHSLT</sequence>
<feature type="domain" description="Glycosyltransferase 2-like" evidence="1">
    <location>
        <begin position="3"/>
        <end position="134"/>
    </location>
</feature>
<evidence type="ECO:0000313" key="3">
    <source>
        <dbReference type="Proteomes" id="UP000176846"/>
    </source>
</evidence>
<evidence type="ECO:0000313" key="2">
    <source>
        <dbReference type="EMBL" id="OGL83164.1"/>
    </source>
</evidence>
<dbReference type="CDD" id="cd00761">
    <property type="entry name" value="Glyco_tranf_GTA_type"/>
    <property type="match status" value="1"/>
</dbReference>
<organism evidence="2 3">
    <name type="scientific">Candidatus Uhrbacteria bacterium RIFCSPLOWO2_01_FULL_47_25</name>
    <dbReference type="NCBI Taxonomy" id="1802402"/>
    <lineage>
        <taxon>Bacteria</taxon>
        <taxon>Candidatus Uhriibacteriota</taxon>
    </lineage>
</organism>
<dbReference type="InterPro" id="IPR001173">
    <property type="entry name" value="Glyco_trans_2-like"/>
</dbReference>
<dbReference type="PANTHER" id="PTHR43685">
    <property type="entry name" value="GLYCOSYLTRANSFERASE"/>
    <property type="match status" value="1"/>
</dbReference>
<dbReference type="PANTHER" id="PTHR43685:SF2">
    <property type="entry name" value="GLYCOSYLTRANSFERASE 2-LIKE DOMAIN-CONTAINING PROTEIN"/>
    <property type="match status" value="1"/>
</dbReference>
<dbReference type="InterPro" id="IPR029044">
    <property type="entry name" value="Nucleotide-diphossugar_trans"/>
</dbReference>
<comment type="caution">
    <text evidence="2">The sequence shown here is derived from an EMBL/GenBank/DDBJ whole genome shotgun (WGS) entry which is preliminary data.</text>
</comment>
<accession>A0A1F7UZH5</accession>
<dbReference type="SUPFAM" id="SSF53448">
    <property type="entry name" value="Nucleotide-diphospho-sugar transferases"/>
    <property type="match status" value="1"/>
</dbReference>
<dbReference type="EMBL" id="MGEK01000002">
    <property type="protein sequence ID" value="OGL83164.1"/>
    <property type="molecule type" value="Genomic_DNA"/>
</dbReference>
<evidence type="ECO:0000259" key="1">
    <source>
        <dbReference type="Pfam" id="PF00535"/>
    </source>
</evidence>